<comment type="caution">
    <text evidence="1">The sequence shown here is derived from an EMBL/GenBank/DDBJ whole genome shotgun (WGS) entry which is preliminary data.</text>
</comment>
<gene>
    <name evidence="1" type="ORF">ODALV1_LOCUS23622</name>
</gene>
<evidence type="ECO:0000313" key="2">
    <source>
        <dbReference type="Proteomes" id="UP001642540"/>
    </source>
</evidence>
<sequence>MIIDGTKETVILSSETGTFKSLFQKSLQYSHLDTEEKHLFKQTYENTTPQKHFAPLNNFNEYLSKFAKCFVHLTNFQNVDIEPPEFPIVIRHHVPALVKTFTQHYISKYSESLIWIPTGLNFTGAALKTYSCPFSTLVEHDTGVCLNFNPHKLSMRARPWNCELNVVLYPPLYALDEFRHPTVAFKSYLRYPRVWKRQPGDEIYGLYRATIRTSVFNAWIIDSMYENQWKADHFYYWKTVPNSASSIPIILSHDVHFLMETRRTGRQHFSSSKIVNIKVPLLCKTLPNQQPCTNAPHHYNISFREWHAKDLEEIYETLYFEWHKLWNIQLVTWSSIFDEIGFMKHFSMCENYIEHKGY</sequence>
<evidence type="ECO:0000313" key="1">
    <source>
        <dbReference type="EMBL" id="CAL8130216.1"/>
    </source>
</evidence>
<dbReference type="Proteomes" id="UP001642540">
    <property type="component" value="Unassembled WGS sequence"/>
</dbReference>
<protein>
    <submittedName>
        <fullName evidence="1">Uncharacterized protein</fullName>
    </submittedName>
</protein>
<name>A0ABP1RLN5_9HEXA</name>
<organism evidence="1 2">
    <name type="scientific">Orchesella dallaii</name>
    <dbReference type="NCBI Taxonomy" id="48710"/>
    <lineage>
        <taxon>Eukaryota</taxon>
        <taxon>Metazoa</taxon>
        <taxon>Ecdysozoa</taxon>
        <taxon>Arthropoda</taxon>
        <taxon>Hexapoda</taxon>
        <taxon>Collembola</taxon>
        <taxon>Entomobryomorpha</taxon>
        <taxon>Entomobryoidea</taxon>
        <taxon>Orchesellidae</taxon>
        <taxon>Orchesellinae</taxon>
        <taxon>Orchesella</taxon>
    </lineage>
</organism>
<proteinExistence type="predicted"/>
<accession>A0ABP1RLN5</accession>
<keyword evidence="2" id="KW-1185">Reference proteome</keyword>
<reference evidence="1 2" key="1">
    <citation type="submission" date="2024-08" db="EMBL/GenBank/DDBJ databases">
        <authorList>
            <person name="Cucini C."/>
            <person name="Frati F."/>
        </authorList>
    </citation>
    <scope>NUCLEOTIDE SEQUENCE [LARGE SCALE GENOMIC DNA]</scope>
</reference>
<dbReference type="EMBL" id="CAXLJM020000081">
    <property type="protein sequence ID" value="CAL8130216.1"/>
    <property type="molecule type" value="Genomic_DNA"/>
</dbReference>